<dbReference type="Proteomes" id="UP000185904">
    <property type="component" value="Unassembled WGS sequence"/>
</dbReference>
<feature type="domain" description="Carboxylesterase type B" evidence="4">
    <location>
        <begin position="25"/>
        <end position="392"/>
    </location>
</feature>
<sequence length="541" mass="58343">MRLLAPFLFGGLTTVAGAACISGQSLSVTASTGIFTGLLNPTYPNVREFRNVPYALPPTDERRWLPPQKLPTSNKHYDTTQYPLSCPQFVSRVKSVWSEQIPEWLIFDGGESTSAGLYAYGTSEDCLSLAIWTPLNATAASKLPVIMFMTGGMSPLRDPFVVLTSPSGGMVTGGVNIPIQIPAEWVARSQSHIVVTINYRVNIMGFPNAAGLTTQNLGLRDQRAALEWLQANIASFGGDPTAITLWGQSAGSRSTDYYNFAYYKDPIARGFFMESGTALSSTANADVDGTNFTFVARSLGCDFPTNKTAELECMRRVSVSEIENFVGQYQDNSSTTNTGQAPIAFTPIADEDVVFSNYTARYQAGQVARVPAIISNTANEYASLAPYPLNNLTAGPNPQAVSAGTLNTVCGISNSSLQRNDLNISTFRYVYGGNFSNINPLWWMGAYHAADLAMMFGTYGIRAGEVSQLEIETSAAMQDYVLAFVKDPINGPQSVNWPAYDHRNAGGQMILFGADGKAVQQVNGTSIEGVCYGQGTYDSTP</sequence>
<keyword evidence="2 3" id="KW-0378">Hydrolase</keyword>
<dbReference type="EC" id="3.1.1.-" evidence="3"/>
<proteinExistence type="inferred from homology"/>
<evidence type="ECO:0000313" key="6">
    <source>
        <dbReference type="Proteomes" id="UP000185904"/>
    </source>
</evidence>
<dbReference type="EMBL" id="LVCJ01000022">
    <property type="protein sequence ID" value="OAL36467.1"/>
    <property type="molecule type" value="Genomic_DNA"/>
</dbReference>
<dbReference type="InterPro" id="IPR050309">
    <property type="entry name" value="Type-B_Carboxylest/Lipase"/>
</dbReference>
<comment type="similarity">
    <text evidence="1 3">Belongs to the type-B carboxylesterase/lipase family.</text>
</comment>
<keyword evidence="3" id="KW-0732">Signal</keyword>
<dbReference type="Gene3D" id="3.40.50.1820">
    <property type="entry name" value="alpha/beta hydrolase"/>
    <property type="match status" value="2"/>
</dbReference>
<gene>
    <name evidence="5" type="ORF">AYO20_04363</name>
</gene>
<protein>
    <recommendedName>
        <fullName evidence="3">Carboxylic ester hydrolase</fullName>
        <ecNumber evidence="3">3.1.1.-</ecNumber>
    </recommendedName>
</protein>
<dbReference type="InterPro" id="IPR019826">
    <property type="entry name" value="Carboxylesterase_B_AS"/>
</dbReference>
<feature type="signal peptide" evidence="3">
    <location>
        <begin position="1"/>
        <end position="18"/>
    </location>
</feature>
<evidence type="ECO:0000256" key="1">
    <source>
        <dbReference type="ARBA" id="ARBA00005964"/>
    </source>
</evidence>
<dbReference type="SUPFAM" id="SSF53474">
    <property type="entry name" value="alpha/beta-Hydrolases"/>
    <property type="match status" value="1"/>
</dbReference>
<dbReference type="InterPro" id="IPR002018">
    <property type="entry name" value="CarbesteraseB"/>
</dbReference>
<dbReference type="RefSeq" id="XP_022501479.1">
    <property type="nucleotide sequence ID" value="XM_022642661.1"/>
</dbReference>
<name>A0A178D445_9EURO</name>
<evidence type="ECO:0000256" key="2">
    <source>
        <dbReference type="ARBA" id="ARBA00022801"/>
    </source>
</evidence>
<accession>A0A178D445</accession>
<dbReference type="PROSITE" id="PS51257">
    <property type="entry name" value="PROKAR_LIPOPROTEIN"/>
    <property type="match status" value="1"/>
</dbReference>
<reference evidence="5 6" key="1">
    <citation type="submission" date="2016-03" db="EMBL/GenBank/DDBJ databases">
        <title>The draft genome sequence of Fonsecaea nubica causative agent of cutaneous subcutaneous infection in human host.</title>
        <authorList>
            <person name="Costa F."/>
            <person name="Sybren D.H."/>
            <person name="Raittz R.T."/>
            <person name="Weiss V.A."/>
            <person name="Leao A.C."/>
            <person name="Gomes R."/>
            <person name="De Souza E.M."/>
            <person name="Pedrosa F.O."/>
            <person name="Steffens M.B."/>
            <person name="Bombassaro A."/>
            <person name="Tadra-Sfeir M.Z."/>
            <person name="Moreno L.F."/>
            <person name="Najafzadeh M.J."/>
            <person name="Felipe M.S."/>
            <person name="Teixeira M."/>
            <person name="Sun J."/>
            <person name="Xi L."/>
            <person name="Castro M.A."/>
            <person name="Vicente V.A."/>
        </authorList>
    </citation>
    <scope>NUCLEOTIDE SEQUENCE [LARGE SCALE GENOMIC DNA]</scope>
    <source>
        <strain evidence="5 6">CBS 269.64</strain>
    </source>
</reference>
<dbReference type="PROSITE" id="PS00122">
    <property type="entry name" value="CARBOXYLESTERASE_B_1"/>
    <property type="match status" value="1"/>
</dbReference>
<dbReference type="AlphaFoldDB" id="A0A178D445"/>
<dbReference type="InterPro" id="IPR029058">
    <property type="entry name" value="AB_hydrolase_fold"/>
</dbReference>
<dbReference type="GO" id="GO:0016787">
    <property type="term" value="F:hydrolase activity"/>
    <property type="evidence" value="ECO:0007669"/>
    <property type="project" value="UniProtKB-KW"/>
</dbReference>
<dbReference type="OrthoDB" id="408631at2759"/>
<evidence type="ECO:0000313" key="5">
    <source>
        <dbReference type="EMBL" id="OAL36467.1"/>
    </source>
</evidence>
<evidence type="ECO:0000256" key="3">
    <source>
        <dbReference type="RuleBase" id="RU361235"/>
    </source>
</evidence>
<organism evidence="5 6">
    <name type="scientific">Fonsecaea nubica</name>
    <dbReference type="NCBI Taxonomy" id="856822"/>
    <lineage>
        <taxon>Eukaryota</taxon>
        <taxon>Fungi</taxon>
        <taxon>Dikarya</taxon>
        <taxon>Ascomycota</taxon>
        <taxon>Pezizomycotina</taxon>
        <taxon>Eurotiomycetes</taxon>
        <taxon>Chaetothyriomycetidae</taxon>
        <taxon>Chaetothyriales</taxon>
        <taxon>Herpotrichiellaceae</taxon>
        <taxon>Fonsecaea</taxon>
    </lineage>
</organism>
<dbReference type="GeneID" id="34587783"/>
<dbReference type="Pfam" id="PF00135">
    <property type="entry name" value="COesterase"/>
    <property type="match status" value="1"/>
</dbReference>
<dbReference type="PANTHER" id="PTHR11559">
    <property type="entry name" value="CARBOXYLESTERASE"/>
    <property type="match status" value="1"/>
</dbReference>
<keyword evidence="6" id="KW-1185">Reference proteome</keyword>
<dbReference type="ESTHER" id="9euro-a0a178d445">
    <property type="family name" value="Fungal_carboxylesterase_lipase"/>
</dbReference>
<comment type="caution">
    <text evidence="5">The sequence shown here is derived from an EMBL/GenBank/DDBJ whole genome shotgun (WGS) entry which is preliminary data.</text>
</comment>
<evidence type="ECO:0000259" key="4">
    <source>
        <dbReference type="Pfam" id="PF00135"/>
    </source>
</evidence>
<feature type="chain" id="PRO_5007949562" description="Carboxylic ester hydrolase" evidence="3">
    <location>
        <begin position="19"/>
        <end position="541"/>
    </location>
</feature>